<feature type="transmembrane region" description="Helical" evidence="6">
    <location>
        <begin position="327"/>
        <end position="348"/>
    </location>
</feature>
<dbReference type="InterPro" id="IPR020846">
    <property type="entry name" value="MFS_dom"/>
</dbReference>
<keyword evidence="2" id="KW-0813">Transport</keyword>
<dbReference type="Pfam" id="PF06609">
    <property type="entry name" value="TRI12"/>
    <property type="match status" value="1"/>
</dbReference>
<dbReference type="RefSeq" id="XP_007737623.1">
    <property type="nucleotide sequence ID" value="XM_007739433.1"/>
</dbReference>
<evidence type="ECO:0000256" key="6">
    <source>
        <dbReference type="SAM" id="Phobius"/>
    </source>
</evidence>
<keyword evidence="4 6" id="KW-1133">Transmembrane helix</keyword>
<dbReference type="GO" id="GO:0005886">
    <property type="term" value="C:plasma membrane"/>
    <property type="evidence" value="ECO:0007669"/>
    <property type="project" value="TreeGrafter"/>
</dbReference>
<sequence>MAELPTEKITLKSRLQVQSEAATSDAPDPDIQPGSTAATAAALDAIHLAPGYYTSFRFLGSALAVGLGFGCGVGGYSLIAPILSYIDADIGPDANIVWVSLVYTLTSAIGLLLFGRLSDLFGRRWFFVGGSALALVGSIVCATANSIPMLIGGETLLGFASASQLSYGFTLGELLPIKYRFLGVSYCYLFVIPFSALGPGVAYALILHTAAGWRWCYYLLIITNTICTLCWYFCYYPPTFQAKNGDQTFWHKLAQLDYLGLLLYTGGLLLFLMGLSWGGSVHPWRSAYVICTMVIGLLMLVGFVLWEAWATLQEPMLPLHLFKQRGFASAVLMVSIGASVYYAFAILWPNMVNILYSEGETTMWIGWASCTTNAGFTLGEICGGVLAKVFKKVKYQLICATVSSAALLAAVASCTPHTKDRAIGLIFVGTLLVGWYESISFTLTTVLVDDQTEVGTAAGLGGSARSGISTVCSVIYTVVLSNRLASTVPAQVVPAVTAAGLPASSVASFLTALTAGTPDAYAKIPGITNAILAAGQQAYKTANADAYRTVSLTTLAFGGLAIIASLFMGEVESRMTGEVTAKLHLRKEKEATSAETAAV</sequence>
<feature type="transmembrane region" description="Helical" evidence="6">
    <location>
        <begin position="217"/>
        <end position="235"/>
    </location>
</feature>
<name>W9XD85_9EURO</name>
<feature type="transmembrane region" description="Helical" evidence="6">
    <location>
        <begin position="126"/>
        <end position="151"/>
    </location>
</feature>
<protein>
    <recommendedName>
        <fullName evidence="7">Major facilitator superfamily (MFS) profile domain-containing protein</fullName>
    </recommendedName>
</protein>
<dbReference type="PROSITE" id="PS50850">
    <property type="entry name" value="MFS"/>
    <property type="match status" value="1"/>
</dbReference>
<feature type="transmembrane region" description="Helical" evidence="6">
    <location>
        <begin position="187"/>
        <end position="211"/>
    </location>
</feature>
<dbReference type="InterPro" id="IPR010573">
    <property type="entry name" value="MFS_Str1/Tri12-like"/>
</dbReference>
<organism evidence="8 9">
    <name type="scientific">Capronia epimyces CBS 606.96</name>
    <dbReference type="NCBI Taxonomy" id="1182542"/>
    <lineage>
        <taxon>Eukaryota</taxon>
        <taxon>Fungi</taxon>
        <taxon>Dikarya</taxon>
        <taxon>Ascomycota</taxon>
        <taxon>Pezizomycotina</taxon>
        <taxon>Eurotiomycetes</taxon>
        <taxon>Chaetothyriomycetidae</taxon>
        <taxon>Chaetothyriales</taxon>
        <taxon>Herpotrichiellaceae</taxon>
        <taxon>Capronia</taxon>
    </lineage>
</organism>
<feature type="transmembrane region" description="Helical" evidence="6">
    <location>
        <begin position="58"/>
        <end position="83"/>
    </location>
</feature>
<dbReference type="AlphaFoldDB" id="W9XD85"/>
<comment type="subcellular location">
    <subcellularLocation>
        <location evidence="1">Membrane</location>
        <topology evidence="1">Multi-pass membrane protein</topology>
    </subcellularLocation>
</comment>
<dbReference type="InterPro" id="IPR053791">
    <property type="entry name" value="MFS_Tri12-like"/>
</dbReference>
<evidence type="ECO:0000256" key="5">
    <source>
        <dbReference type="ARBA" id="ARBA00023136"/>
    </source>
</evidence>
<dbReference type="OrthoDB" id="4139357at2759"/>
<dbReference type="eggNOG" id="KOG0254">
    <property type="taxonomic scope" value="Eukaryota"/>
</dbReference>
<feature type="transmembrane region" description="Helical" evidence="6">
    <location>
        <begin position="95"/>
        <end position="114"/>
    </location>
</feature>
<accession>W9XD85</accession>
<evidence type="ECO:0000256" key="1">
    <source>
        <dbReference type="ARBA" id="ARBA00004141"/>
    </source>
</evidence>
<dbReference type="HOGENOM" id="CLU_000960_25_2_1"/>
<feature type="transmembrane region" description="Helical" evidence="6">
    <location>
        <begin position="395"/>
        <end position="415"/>
    </location>
</feature>
<dbReference type="Gene3D" id="1.20.1250.20">
    <property type="entry name" value="MFS general substrate transporter like domains"/>
    <property type="match status" value="1"/>
</dbReference>
<feature type="transmembrane region" description="Helical" evidence="6">
    <location>
        <begin position="287"/>
        <end position="306"/>
    </location>
</feature>
<dbReference type="EMBL" id="AMGY01000009">
    <property type="protein sequence ID" value="EXJ78178.1"/>
    <property type="molecule type" value="Genomic_DNA"/>
</dbReference>
<evidence type="ECO:0000313" key="8">
    <source>
        <dbReference type="EMBL" id="EXJ78178.1"/>
    </source>
</evidence>
<dbReference type="InterPro" id="IPR036259">
    <property type="entry name" value="MFS_trans_sf"/>
</dbReference>
<dbReference type="GO" id="GO:0022857">
    <property type="term" value="F:transmembrane transporter activity"/>
    <property type="evidence" value="ECO:0007669"/>
    <property type="project" value="InterPro"/>
</dbReference>
<evidence type="ECO:0000256" key="4">
    <source>
        <dbReference type="ARBA" id="ARBA00022989"/>
    </source>
</evidence>
<feature type="transmembrane region" description="Helical" evidence="6">
    <location>
        <begin position="422"/>
        <end position="443"/>
    </location>
</feature>
<evidence type="ECO:0000256" key="3">
    <source>
        <dbReference type="ARBA" id="ARBA00022692"/>
    </source>
</evidence>
<feature type="domain" description="Major facilitator superfamily (MFS) profile" evidence="7">
    <location>
        <begin position="61"/>
        <end position="515"/>
    </location>
</feature>
<dbReference type="GeneID" id="19173423"/>
<keyword evidence="3 6" id="KW-0812">Transmembrane</keyword>
<dbReference type="PANTHER" id="PTHR23501">
    <property type="entry name" value="MAJOR FACILITATOR SUPERFAMILY"/>
    <property type="match status" value="1"/>
</dbReference>
<keyword evidence="9" id="KW-1185">Reference proteome</keyword>
<feature type="transmembrane region" description="Helical" evidence="6">
    <location>
        <begin position="546"/>
        <end position="567"/>
    </location>
</feature>
<gene>
    <name evidence="8" type="ORF">A1O3_09339</name>
</gene>
<evidence type="ECO:0000256" key="2">
    <source>
        <dbReference type="ARBA" id="ARBA00022448"/>
    </source>
</evidence>
<keyword evidence="5 6" id="KW-0472">Membrane</keyword>
<proteinExistence type="predicted"/>
<evidence type="ECO:0000259" key="7">
    <source>
        <dbReference type="PROSITE" id="PS50850"/>
    </source>
</evidence>
<dbReference type="SUPFAM" id="SSF103473">
    <property type="entry name" value="MFS general substrate transporter"/>
    <property type="match status" value="1"/>
</dbReference>
<dbReference type="PANTHER" id="PTHR23501:SF109">
    <property type="entry name" value="MAJOR FACILITATOR SUPERFAMILY (MFS) PROFILE DOMAIN-CONTAINING PROTEIN-RELATED"/>
    <property type="match status" value="1"/>
</dbReference>
<evidence type="ECO:0000313" key="9">
    <source>
        <dbReference type="Proteomes" id="UP000019478"/>
    </source>
</evidence>
<dbReference type="CDD" id="cd06179">
    <property type="entry name" value="MFS_TRI12_like"/>
    <property type="match status" value="1"/>
</dbReference>
<reference evidence="8 9" key="1">
    <citation type="submission" date="2013-03" db="EMBL/GenBank/DDBJ databases">
        <title>The Genome Sequence of Capronia epimyces CBS 606.96.</title>
        <authorList>
            <consortium name="The Broad Institute Genomics Platform"/>
            <person name="Cuomo C."/>
            <person name="de Hoog S."/>
            <person name="Gorbushina A."/>
            <person name="Walker B."/>
            <person name="Young S.K."/>
            <person name="Zeng Q."/>
            <person name="Gargeya S."/>
            <person name="Fitzgerald M."/>
            <person name="Haas B."/>
            <person name="Abouelleil A."/>
            <person name="Allen A.W."/>
            <person name="Alvarado L."/>
            <person name="Arachchi H.M."/>
            <person name="Berlin A.M."/>
            <person name="Chapman S.B."/>
            <person name="Gainer-Dewar J."/>
            <person name="Goldberg J."/>
            <person name="Griggs A."/>
            <person name="Gujja S."/>
            <person name="Hansen M."/>
            <person name="Howarth C."/>
            <person name="Imamovic A."/>
            <person name="Ireland A."/>
            <person name="Larimer J."/>
            <person name="McCowan C."/>
            <person name="Murphy C."/>
            <person name="Pearson M."/>
            <person name="Poon T.W."/>
            <person name="Priest M."/>
            <person name="Roberts A."/>
            <person name="Saif S."/>
            <person name="Shea T."/>
            <person name="Sisk P."/>
            <person name="Sykes S."/>
            <person name="Wortman J."/>
            <person name="Nusbaum C."/>
            <person name="Birren B."/>
        </authorList>
    </citation>
    <scope>NUCLEOTIDE SEQUENCE [LARGE SCALE GENOMIC DNA]</scope>
    <source>
        <strain evidence="8 9">CBS 606.96</strain>
    </source>
</reference>
<dbReference type="Proteomes" id="UP000019478">
    <property type="component" value="Unassembled WGS sequence"/>
</dbReference>
<feature type="transmembrane region" description="Helical" evidence="6">
    <location>
        <begin position="256"/>
        <end position="275"/>
    </location>
</feature>
<comment type="caution">
    <text evidence="8">The sequence shown here is derived from an EMBL/GenBank/DDBJ whole genome shotgun (WGS) entry which is preliminary data.</text>
</comment>